<dbReference type="AlphaFoldDB" id="A0A6F9DM96"/>
<organism evidence="3">
    <name type="scientific">Phallusia mammillata</name>
    <dbReference type="NCBI Taxonomy" id="59560"/>
    <lineage>
        <taxon>Eukaryota</taxon>
        <taxon>Metazoa</taxon>
        <taxon>Chordata</taxon>
        <taxon>Tunicata</taxon>
        <taxon>Ascidiacea</taxon>
        <taxon>Phlebobranchia</taxon>
        <taxon>Ascidiidae</taxon>
        <taxon>Phallusia</taxon>
    </lineage>
</organism>
<dbReference type="InterPro" id="IPR029362">
    <property type="entry name" value="IQCJ-SCHIP1_N"/>
</dbReference>
<proteinExistence type="evidence at transcript level"/>
<feature type="domain" description="Fusion protein IQCJ-SCHIP1 N-terminal" evidence="2">
    <location>
        <begin position="133"/>
        <end position="196"/>
    </location>
</feature>
<gene>
    <name evidence="3" type="primary">Myo6-002</name>
</gene>
<evidence type="ECO:0000256" key="1">
    <source>
        <dbReference type="SAM" id="MobiDB-lite"/>
    </source>
</evidence>
<dbReference type="Pfam" id="PF15157">
    <property type="entry name" value="IQCJ-SCHIP1"/>
    <property type="match status" value="1"/>
</dbReference>
<dbReference type="SMART" id="SM00015">
    <property type="entry name" value="IQ"/>
    <property type="match status" value="2"/>
</dbReference>
<accession>A0A6F9DM96</accession>
<sequence>MEAQIVDCGYGTENSSADESADNENVGADANPLNDIKLTDEEYNLLLAELKIEAPVLQEPDYGEIWQLRMIRNLDLMNRISPSIAKQITSINEDHKKLEDPQNWAATCIQKHFRGYLGRKIYTARLYEMFEREEAKRYKKQMEQVEEGEILIENNTLETEIEECILTGKNKFRHLNYCATIIQSAWRRYKDKRDEVANSTEVFIQETSDKERAEQKDVDLIEF</sequence>
<dbReference type="Pfam" id="PF00612">
    <property type="entry name" value="IQ"/>
    <property type="match status" value="1"/>
</dbReference>
<dbReference type="InterPro" id="IPR027417">
    <property type="entry name" value="P-loop_NTPase"/>
</dbReference>
<name>A0A6F9DM96_9ASCI</name>
<dbReference type="InterPro" id="IPR000048">
    <property type="entry name" value="IQ_motif_EF-hand-BS"/>
</dbReference>
<reference evidence="3" key="1">
    <citation type="submission" date="2020-04" db="EMBL/GenBank/DDBJ databases">
        <authorList>
            <person name="Neveu A P."/>
        </authorList>
    </citation>
    <scope>NUCLEOTIDE SEQUENCE</scope>
    <source>
        <tissue evidence="3">Whole embryo</tissue>
    </source>
</reference>
<protein>
    <submittedName>
        <fullName evidence="3">Unconventional myosin-VI</fullName>
    </submittedName>
</protein>
<dbReference type="PROSITE" id="PS50096">
    <property type="entry name" value="IQ"/>
    <property type="match status" value="1"/>
</dbReference>
<dbReference type="SUPFAM" id="SSF52540">
    <property type="entry name" value="P-loop containing nucleoside triphosphate hydrolases"/>
    <property type="match status" value="1"/>
</dbReference>
<evidence type="ECO:0000313" key="3">
    <source>
        <dbReference type="EMBL" id="CAB3264160.1"/>
    </source>
</evidence>
<evidence type="ECO:0000259" key="2">
    <source>
        <dbReference type="Pfam" id="PF15157"/>
    </source>
</evidence>
<dbReference type="Gene3D" id="1.20.5.190">
    <property type="match status" value="1"/>
</dbReference>
<feature type="region of interest" description="Disordered" evidence="1">
    <location>
        <begin position="1"/>
        <end position="32"/>
    </location>
</feature>
<dbReference type="EMBL" id="LR788298">
    <property type="protein sequence ID" value="CAB3264160.1"/>
    <property type="molecule type" value="mRNA"/>
</dbReference>